<feature type="repeat" description="WD" evidence="6">
    <location>
        <begin position="289"/>
        <end position="324"/>
    </location>
</feature>
<dbReference type="PROSITE" id="PS50082">
    <property type="entry name" value="WD_REPEATS_2"/>
    <property type="match status" value="3"/>
</dbReference>
<dbReference type="EMBL" id="KV425978">
    <property type="protein sequence ID" value="KZV94118.1"/>
    <property type="molecule type" value="Genomic_DNA"/>
</dbReference>
<dbReference type="PANTHER" id="PTHR45903:SF1">
    <property type="entry name" value="GLUTAMATE-RICH WD REPEAT-CONTAINING PROTEIN 1"/>
    <property type="match status" value="1"/>
</dbReference>
<organism evidence="9 10">
    <name type="scientific">Exidia glandulosa HHB12029</name>
    <dbReference type="NCBI Taxonomy" id="1314781"/>
    <lineage>
        <taxon>Eukaryota</taxon>
        <taxon>Fungi</taxon>
        <taxon>Dikarya</taxon>
        <taxon>Basidiomycota</taxon>
        <taxon>Agaricomycotina</taxon>
        <taxon>Agaricomycetes</taxon>
        <taxon>Auriculariales</taxon>
        <taxon>Exidiaceae</taxon>
        <taxon>Exidia</taxon>
    </lineage>
</organism>
<accession>A0A165IZY0</accession>
<dbReference type="InterPro" id="IPR036322">
    <property type="entry name" value="WD40_repeat_dom_sf"/>
</dbReference>
<feature type="domain" description="Histone-binding protein RBBP4-like N-terminal" evidence="8">
    <location>
        <begin position="69"/>
        <end position="137"/>
    </location>
</feature>
<evidence type="ECO:0000256" key="7">
    <source>
        <dbReference type="SAM" id="MobiDB-lite"/>
    </source>
</evidence>
<keyword evidence="10" id="KW-1185">Reference proteome</keyword>
<dbReference type="Pfam" id="PF00400">
    <property type="entry name" value="WD40"/>
    <property type="match status" value="3"/>
</dbReference>
<dbReference type="Gene3D" id="2.130.10.10">
    <property type="entry name" value="YVTN repeat-like/Quinoprotein amine dehydrogenase"/>
    <property type="match status" value="1"/>
</dbReference>
<keyword evidence="3" id="KW-0677">Repeat</keyword>
<dbReference type="InterPro" id="IPR020472">
    <property type="entry name" value="WD40_PAC1"/>
</dbReference>
<feature type="repeat" description="WD" evidence="6">
    <location>
        <begin position="335"/>
        <end position="377"/>
    </location>
</feature>
<evidence type="ECO:0000256" key="3">
    <source>
        <dbReference type="ARBA" id="ARBA00022737"/>
    </source>
</evidence>
<feature type="compositionally biased region" description="Acidic residues" evidence="7">
    <location>
        <begin position="144"/>
        <end position="160"/>
    </location>
</feature>
<keyword evidence="4" id="KW-0539">Nucleus</keyword>
<proteinExistence type="predicted"/>
<dbReference type="PROSITE" id="PS50294">
    <property type="entry name" value="WD_REPEATS_REGION"/>
    <property type="match status" value="3"/>
</dbReference>
<dbReference type="FunCoup" id="A0A165IZY0">
    <property type="interactions" value="599"/>
</dbReference>
<dbReference type="InterPro" id="IPR019775">
    <property type="entry name" value="WD40_repeat_CS"/>
</dbReference>
<dbReference type="GO" id="GO:0042254">
    <property type="term" value="P:ribosome biogenesis"/>
    <property type="evidence" value="ECO:0007669"/>
    <property type="project" value="TreeGrafter"/>
</dbReference>
<evidence type="ECO:0000259" key="8">
    <source>
        <dbReference type="Pfam" id="PF12265"/>
    </source>
</evidence>
<dbReference type="AlphaFoldDB" id="A0A165IZY0"/>
<dbReference type="SMART" id="SM00320">
    <property type="entry name" value="WD40"/>
    <property type="match status" value="5"/>
</dbReference>
<dbReference type="GO" id="GO:0005730">
    <property type="term" value="C:nucleolus"/>
    <property type="evidence" value="ECO:0007669"/>
    <property type="project" value="TreeGrafter"/>
</dbReference>
<gene>
    <name evidence="9" type="ORF">EXIGLDRAFT_612049</name>
</gene>
<evidence type="ECO:0000256" key="6">
    <source>
        <dbReference type="PROSITE-ProRule" id="PRU00221"/>
    </source>
</evidence>
<reference evidence="9 10" key="1">
    <citation type="journal article" date="2016" name="Mol. Biol. Evol.">
        <title>Comparative Genomics of Early-Diverging Mushroom-Forming Fungi Provides Insights into the Origins of Lignocellulose Decay Capabilities.</title>
        <authorList>
            <person name="Nagy L.G."/>
            <person name="Riley R."/>
            <person name="Tritt A."/>
            <person name="Adam C."/>
            <person name="Daum C."/>
            <person name="Floudas D."/>
            <person name="Sun H."/>
            <person name="Yadav J.S."/>
            <person name="Pangilinan J."/>
            <person name="Larsson K.H."/>
            <person name="Matsuura K."/>
            <person name="Barry K."/>
            <person name="Labutti K."/>
            <person name="Kuo R."/>
            <person name="Ohm R.A."/>
            <person name="Bhattacharya S.S."/>
            <person name="Shirouzu T."/>
            <person name="Yoshinaga Y."/>
            <person name="Martin F.M."/>
            <person name="Grigoriev I.V."/>
            <person name="Hibbett D.S."/>
        </authorList>
    </citation>
    <scope>NUCLEOTIDE SEQUENCE [LARGE SCALE GENOMIC DNA]</scope>
    <source>
        <strain evidence="9 10">HHB12029</strain>
    </source>
</reference>
<dbReference type="OrthoDB" id="2161379at2759"/>
<comment type="subcellular location">
    <subcellularLocation>
        <location evidence="1">Nucleus</location>
    </subcellularLocation>
</comment>
<dbReference type="InterPro" id="IPR015943">
    <property type="entry name" value="WD40/YVTN_repeat-like_dom_sf"/>
</dbReference>
<feature type="repeat" description="WD" evidence="6">
    <location>
        <begin position="386"/>
        <end position="428"/>
    </location>
</feature>
<feature type="compositionally biased region" description="Acidic residues" evidence="7">
    <location>
        <begin position="1"/>
        <end position="36"/>
    </location>
</feature>
<dbReference type="PROSITE" id="PS00678">
    <property type="entry name" value="WD_REPEATS_1"/>
    <property type="match status" value="1"/>
</dbReference>
<dbReference type="InterPro" id="IPR022052">
    <property type="entry name" value="Histone-bd_RBBP4-like_N"/>
</dbReference>
<evidence type="ECO:0000256" key="2">
    <source>
        <dbReference type="ARBA" id="ARBA00022574"/>
    </source>
</evidence>
<evidence type="ECO:0000256" key="5">
    <source>
        <dbReference type="ARBA" id="ARBA00040876"/>
    </source>
</evidence>
<dbReference type="InterPro" id="IPR051972">
    <property type="entry name" value="Glutamate-rich_WD_repeat"/>
</dbReference>
<evidence type="ECO:0000256" key="1">
    <source>
        <dbReference type="ARBA" id="ARBA00004123"/>
    </source>
</evidence>
<protein>
    <recommendedName>
        <fullName evidence="5">Glutamate-rich WD repeat-containing protein 1</fullName>
    </recommendedName>
</protein>
<name>A0A165IZY0_EXIGL</name>
<evidence type="ECO:0000256" key="4">
    <source>
        <dbReference type="ARBA" id="ARBA00023242"/>
    </source>
</evidence>
<dbReference type="STRING" id="1314781.A0A165IZY0"/>
<dbReference type="InterPro" id="IPR001680">
    <property type="entry name" value="WD40_rpt"/>
</dbReference>
<sequence length="483" mass="52954">MDDEDELQFEDPWEDENDDSEEEIVDAGDDDEDEGMDVDRDFTPAAEDGEEPEPAKSVYIPGTHALAQDEVLEPDMTSYEMLHQMNIHWPCLSFDVLRDSLGDERQKYPQTAYLVAGTQADSASKNEVLVMKMSQLHRTQKDVDESDSDDDEEDEDALDEDAVVEMKSIPHQGGVNRIRAQPLPGSQPLAPVTTPYHVASWSETGKVHIWDVRPLIEALDSPGYNFESAKTPLHTIAAHGRAEGFAMDWGGDVGSSSASSLRLLTGDVASKIFLTTSTPSGFNTNANPFASHTSSVEDLQWSPTELTVFASCSADASVRIWDIRVKARKSVVGIPDAHSSDVNVISWNRSSAHLLLSGGDDGALKVWDLRSLKSATTPAPAPVASFNWHTAPITAVEWHPTDESTFAASGADDQVTLWDLAVEQDADEMKEDLDASGREVPQQLLFIHQGQSDIKEVHWHPQIPGALLTTSMDGFNIFKTISV</sequence>
<dbReference type="SUPFAM" id="SSF50978">
    <property type="entry name" value="WD40 repeat-like"/>
    <property type="match status" value="1"/>
</dbReference>
<dbReference type="Proteomes" id="UP000077266">
    <property type="component" value="Unassembled WGS sequence"/>
</dbReference>
<evidence type="ECO:0000313" key="9">
    <source>
        <dbReference type="EMBL" id="KZV94118.1"/>
    </source>
</evidence>
<dbReference type="PRINTS" id="PR00320">
    <property type="entry name" value="GPROTEINBRPT"/>
</dbReference>
<dbReference type="PANTHER" id="PTHR45903">
    <property type="entry name" value="GLUTAMATE-RICH WD REPEAT-CONTAINING PROTEIN 1"/>
    <property type="match status" value="1"/>
</dbReference>
<dbReference type="InParanoid" id="A0A165IZY0"/>
<feature type="region of interest" description="Disordered" evidence="7">
    <location>
        <begin position="136"/>
        <end position="160"/>
    </location>
</feature>
<dbReference type="Pfam" id="PF12265">
    <property type="entry name" value="CAF1C_H4-bd"/>
    <property type="match status" value="1"/>
</dbReference>
<feature type="region of interest" description="Disordered" evidence="7">
    <location>
        <begin position="1"/>
        <end position="57"/>
    </location>
</feature>
<evidence type="ECO:0000313" key="10">
    <source>
        <dbReference type="Proteomes" id="UP000077266"/>
    </source>
</evidence>
<keyword evidence="2 6" id="KW-0853">WD repeat</keyword>